<dbReference type="Gene3D" id="1.10.357.10">
    <property type="entry name" value="Tetracycline Repressor, domain 2"/>
    <property type="match status" value="1"/>
</dbReference>
<evidence type="ECO:0000313" key="5">
    <source>
        <dbReference type="Proteomes" id="UP000215596"/>
    </source>
</evidence>
<dbReference type="EMBL" id="NPBY01000028">
    <property type="protein sequence ID" value="PAD77711.1"/>
    <property type="molecule type" value="Genomic_DNA"/>
</dbReference>
<dbReference type="Pfam" id="PF00440">
    <property type="entry name" value="TetR_N"/>
    <property type="match status" value="1"/>
</dbReference>
<evidence type="ECO:0000256" key="1">
    <source>
        <dbReference type="ARBA" id="ARBA00023125"/>
    </source>
</evidence>
<accession>A0A268EX62</accession>
<sequence length="195" mass="22295">MYELTDECSMEHSTQAMKSALIELILDQGYDQVTLSDIVRTAGTHPDTFREHFADKDELLERVTNDFLNGLGHVLIRPYVRSRTLHANQLAAEALRIFRYIYEHRPVFQALLATPANLHQRLYSRIRSHQSTTVRLLSGRPEEIDDDLLISYTITTALGLVMEWARQGFKATAVDMVRQLNELVGTRLSNPACRP</sequence>
<organism evidence="4 5">
    <name type="scientific">Paenibacillus campinasensis</name>
    <dbReference type="NCBI Taxonomy" id="66347"/>
    <lineage>
        <taxon>Bacteria</taxon>
        <taxon>Bacillati</taxon>
        <taxon>Bacillota</taxon>
        <taxon>Bacilli</taxon>
        <taxon>Bacillales</taxon>
        <taxon>Paenibacillaceae</taxon>
        <taxon>Paenibacillus</taxon>
    </lineage>
</organism>
<dbReference type="PANTHER" id="PTHR43479">
    <property type="entry name" value="ACREF/ENVCD OPERON REPRESSOR-RELATED"/>
    <property type="match status" value="1"/>
</dbReference>
<feature type="domain" description="HTH tetR-type" evidence="3">
    <location>
        <begin position="11"/>
        <end position="71"/>
    </location>
</feature>
<dbReference type="SUPFAM" id="SSF46689">
    <property type="entry name" value="Homeodomain-like"/>
    <property type="match status" value="1"/>
</dbReference>
<proteinExistence type="predicted"/>
<protein>
    <recommendedName>
        <fullName evidence="3">HTH tetR-type domain-containing protein</fullName>
    </recommendedName>
</protein>
<dbReference type="InterPro" id="IPR050624">
    <property type="entry name" value="HTH-type_Tx_Regulator"/>
</dbReference>
<dbReference type="PANTHER" id="PTHR43479:SF11">
    <property type="entry name" value="ACREF_ENVCD OPERON REPRESSOR-RELATED"/>
    <property type="match status" value="1"/>
</dbReference>
<dbReference type="RefSeq" id="WP_095264785.1">
    <property type="nucleotide sequence ID" value="NZ_NPBY01000028.1"/>
</dbReference>
<dbReference type="PROSITE" id="PS50977">
    <property type="entry name" value="HTH_TETR_2"/>
    <property type="match status" value="1"/>
</dbReference>
<evidence type="ECO:0000259" key="3">
    <source>
        <dbReference type="PROSITE" id="PS50977"/>
    </source>
</evidence>
<name>A0A268EX62_9BACL</name>
<dbReference type="Pfam" id="PF14278">
    <property type="entry name" value="TetR_C_8"/>
    <property type="match status" value="1"/>
</dbReference>
<keyword evidence="1 2" id="KW-0238">DNA-binding</keyword>
<feature type="DNA-binding region" description="H-T-H motif" evidence="2">
    <location>
        <begin position="34"/>
        <end position="53"/>
    </location>
</feature>
<dbReference type="AlphaFoldDB" id="A0A268EX62"/>
<dbReference type="OrthoDB" id="9810250at2"/>
<reference evidence="4 5" key="1">
    <citation type="submission" date="2017-07" db="EMBL/GenBank/DDBJ databases">
        <title>Isolation and whole genome analysis of endospore-forming bacteria from heroin.</title>
        <authorList>
            <person name="Kalinowski J."/>
            <person name="Ahrens B."/>
            <person name="Al-Dilaimi A."/>
            <person name="Winkler A."/>
            <person name="Wibberg D."/>
            <person name="Schleenbecker U."/>
            <person name="Ruckert C."/>
            <person name="Wolfel R."/>
            <person name="Grass G."/>
        </authorList>
    </citation>
    <scope>NUCLEOTIDE SEQUENCE [LARGE SCALE GENOMIC DNA]</scope>
    <source>
        <strain evidence="4 5">7537-G1</strain>
    </source>
</reference>
<dbReference type="InterPro" id="IPR001647">
    <property type="entry name" value="HTH_TetR"/>
</dbReference>
<evidence type="ECO:0000256" key="2">
    <source>
        <dbReference type="PROSITE-ProRule" id="PRU00335"/>
    </source>
</evidence>
<dbReference type="InterPro" id="IPR009057">
    <property type="entry name" value="Homeodomain-like_sf"/>
</dbReference>
<comment type="caution">
    <text evidence="4">The sequence shown here is derived from an EMBL/GenBank/DDBJ whole genome shotgun (WGS) entry which is preliminary data.</text>
</comment>
<evidence type="ECO:0000313" key="4">
    <source>
        <dbReference type="EMBL" id="PAD77711.1"/>
    </source>
</evidence>
<dbReference type="InterPro" id="IPR039532">
    <property type="entry name" value="TetR_C_Firmicutes"/>
</dbReference>
<dbReference type="GO" id="GO:0003677">
    <property type="term" value="F:DNA binding"/>
    <property type="evidence" value="ECO:0007669"/>
    <property type="project" value="UniProtKB-UniRule"/>
</dbReference>
<dbReference type="Proteomes" id="UP000215596">
    <property type="component" value="Unassembled WGS sequence"/>
</dbReference>
<gene>
    <name evidence="4" type="ORF">CHH67_08705</name>
</gene>